<keyword evidence="1" id="KW-0472">Membrane</keyword>
<name>A0A6M1RJG8_9GAMM</name>
<protein>
    <submittedName>
        <fullName evidence="2">Uncharacterized protein</fullName>
    </submittedName>
</protein>
<evidence type="ECO:0000313" key="2">
    <source>
        <dbReference type="EMBL" id="NGN97868.1"/>
    </source>
</evidence>
<evidence type="ECO:0000256" key="1">
    <source>
        <dbReference type="SAM" id="Phobius"/>
    </source>
</evidence>
<keyword evidence="1" id="KW-1133">Transmembrane helix</keyword>
<feature type="transmembrane region" description="Helical" evidence="1">
    <location>
        <begin position="134"/>
        <end position="153"/>
    </location>
</feature>
<comment type="caution">
    <text evidence="2">The sequence shown here is derived from an EMBL/GenBank/DDBJ whole genome shotgun (WGS) entry which is preliminary data.</text>
</comment>
<sequence length="189" mass="21042">MAKQKPSLMHRTLTSTPVLGAVFAIANAYAQRGAPQAQIHIASLSQWWSRIFKKAFCVLVFVLMLDFITDESIATSTWIPADTILGAFPSILGFGIGVYALMFIMPSDFLTFLREKKSEGSPIGPEIVPVDMGYPLITYVLVMLIASICKVFPDTIWLKIASYWALFYGLAMTIELVSFLFLTSKMIQK</sequence>
<keyword evidence="1" id="KW-0812">Transmembrane</keyword>
<feature type="transmembrane region" description="Helical" evidence="1">
    <location>
        <begin position="88"/>
        <end position="113"/>
    </location>
</feature>
<dbReference type="EMBL" id="JAALDL010000005">
    <property type="protein sequence ID" value="NGN97868.1"/>
    <property type="molecule type" value="Genomic_DNA"/>
</dbReference>
<dbReference type="AlphaFoldDB" id="A0A6M1RJG8"/>
<feature type="transmembrane region" description="Helical" evidence="1">
    <location>
        <begin position="165"/>
        <end position="183"/>
    </location>
</feature>
<reference evidence="2 3" key="1">
    <citation type="submission" date="2020-02" db="EMBL/GenBank/DDBJ databases">
        <title>The draft genome of Grimontia sedimenta sp. nov., isolated from benthic sediments near coral reefs south of Kuwait.</title>
        <authorList>
            <person name="Mahmoud H.M."/>
            <person name="Jose L."/>
            <person name="Eapen S."/>
        </authorList>
    </citation>
    <scope>NUCLEOTIDE SEQUENCE [LARGE SCALE GENOMIC DNA]</scope>
    <source>
        <strain evidence="2 3">S25</strain>
    </source>
</reference>
<evidence type="ECO:0000313" key="3">
    <source>
        <dbReference type="Proteomes" id="UP000473008"/>
    </source>
</evidence>
<organism evidence="2 3">
    <name type="scientific">Grimontia sedimenti</name>
    <dbReference type="NCBI Taxonomy" id="2711294"/>
    <lineage>
        <taxon>Bacteria</taxon>
        <taxon>Pseudomonadati</taxon>
        <taxon>Pseudomonadota</taxon>
        <taxon>Gammaproteobacteria</taxon>
        <taxon>Vibrionales</taxon>
        <taxon>Vibrionaceae</taxon>
        <taxon>Grimontia</taxon>
    </lineage>
</organism>
<dbReference type="RefSeq" id="WP_165013012.1">
    <property type="nucleotide sequence ID" value="NZ_JAALDL010000005.1"/>
</dbReference>
<gene>
    <name evidence="2" type="ORF">G5S52_09430</name>
</gene>
<accession>A0A6M1RJG8</accession>
<dbReference type="Proteomes" id="UP000473008">
    <property type="component" value="Unassembled WGS sequence"/>
</dbReference>
<proteinExistence type="predicted"/>
<keyword evidence="3" id="KW-1185">Reference proteome</keyword>